<evidence type="ECO:0000313" key="2">
    <source>
        <dbReference type="EMBL" id="CAG8702647.1"/>
    </source>
</evidence>
<comment type="caution">
    <text evidence="2">The sequence shown here is derived from an EMBL/GenBank/DDBJ whole genome shotgun (WGS) entry which is preliminary data.</text>
</comment>
<dbReference type="GO" id="GO:0046983">
    <property type="term" value="F:protein dimerization activity"/>
    <property type="evidence" value="ECO:0007669"/>
    <property type="project" value="InterPro"/>
</dbReference>
<sequence length="204" mass="23672">PLHEQHTRIFIAENIIEQVEYFGLGKQLLSLTMDNAANMDACGCHLATLLESQVLDDSQIEEDTIKGQIAKKISRKIDYYWNELQTYFHEAVLLDPSTKFTTFEHKNTISQTETQTETTSACDYFRRQIKQIHHSSFTLHNDVLDEYLNAPDEDINVLTYWKVKSSYLHWMPLARMAHDYLIVQVTSVTSEQIFSIAKHIISKT</sequence>
<accession>A0A9N9HRL5</accession>
<reference evidence="2" key="1">
    <citation type="submission" date="2021-06" db="EMBL/GenBank/DDBJ databases">
        <authorList>
            <person name="Kallberg Y."/>
            <person name="Tangrot J."/>
            <person name="Rosling A."/>
        </authorList>
    </citation>
    <scope>NUCLEOTIDE SEQUENCE</scope>
    <source>
        <strain evidence="2">FL966</strain>
    </source>
</reference>
<dbReference type="PANTHER" id="PTHR46481">
    <property type="entry name" value="ZINC FINGER BED DOMAIN-CONTAINING PROTEIN 4"/>
    <property type="match status" value="1"/>
</dbReference>
<feature type="domain" description="HAT C-terminal dimerisation" evidence="1">
    <location>
        <begin position="144"/>
        <end position="203"/>
    </location>
</feature>
<evidence type="ECO:0000313" key="3">
    <source>
        <dbReference type="Proteomes" id="UP000789759"/>
    </source>
</evidence>
<dbReference type="Pfam" id="PF05699">
    <property type="entry name" value="Dimer_Tnp_hAT"/>
    <property type="match status" value="1"/>
</dbReference>
<protein>
    <submittedName>
        <fullName evidence="2">121_t:CDS:1</fullName>
    </submittedName>
</protein>
<dbReference type="EMBL" id="CAJVQA010010955">
    <property type="protein sequence ID" value="CAG8702647.1"/>
    <property type="molecule type" value="Genomic_DNA"/>
</dbReference>
<proteinExistence type="predicted"/>
<dbReference type="InterPro" id="IPR012337">
    <property type="entry name" value="RNaseH-like_sf"/>
</dbReference>
<feature type="non-terminal residue" evidence="2">
    <location>
        <position position="1"/>
    </location>
</feature>
<dbReference type="OrthoDB" id="1514276at2759"/>
<dbReference type="SUPFAM" id="SSF53098">
    <property type="entry name" value="Ribonuclease H-like"/>
    <property type="match status" value="1"/>
</dbReference>
<dbReference type="InterPro" id="IPR052035">
    <property type="entry name" value="ZnF_BED_domain_contain"/>
</dbReference>
<name>A0A9N9HRL5_9GLOM</name>
<dbReference type="AlphaFoldDB" id="A0A9N9HRL5"/>
<evidence type="ECO:0000259" key="1">
    <source>
        <dbReference type="Pfam" id="PF05699"/>
    </source>
</evidence>
<keyword evidence="3" id="KW-1185">Reference proteome</keyword>
<organism evidence="2 3">
    <name type="scientific">Cetraspora pellucida</name>
    <dbReference type="NCBI Taxonomy" id="1433469"/>
    <lineage>
        <taxon>Eukaryota</taxon>
        <taxon>Fungi</taxon>
        <taxon>Fungi incertae sedis</taxon>
        <taxon>Mucoromycota</taxon>
        <taxon>Glomeromycotina</taxon>
        <taxon>Glomeromycetes</taxon>
        <taxon>Diversisporales</taxon>
        <taxon>Gigasporaceae</taxon>
        <taxon>Cetraspora</taxon>
    </lineage>
</organism>
<gene>
    <name evidence="2" type="ORF">CPELLU_LOCUS11908</name>
</gene>
<dbReference type="Proteomes" id="UP000789759">
    <property type="component" value="Unassembled WGS sequence"/>
</dbReference>
<dbReference type="PANTHER" id="PTHR46481:SF7">
    <property type="entry name" value="ZINC FINGER BED DOMAIN-CONTAINING PROTEIN RICESLEEPER 2-LIKE"/>
    <property type="match status" value="1"/>
</dbReference>
<dbReference type="InterPro" id="IPR008906">
    <property type="entry name" value="HATC_C_dom"/>
</dbReference>